<organism evidence="2 3">
    <name type="scientific">Microbotryum intermedium</name>
    <dbReference type="NCBI Taxonomy" id="269621"/>
    <lineage>
        <taxon>Eukaryota</taxon>
        <taxon>Fungi</taxon>
        <taxon>Dikarya</taxon>
        <taxon>Basidiomycota</taxon>
        <taxon>Pucciniomycotina</taxon>
        <taxon>Microbotryomycetes</taxon>
        <taxon>Microbotryales</taxon>
        <taxon>Microbotryaceae</taxon>
        <taxon>Microbotryum</taxon>
    </lineage>
</organism>
<accession>A0A238FT27</accession>
<dbReference type="AlphaFoldDB" id="A0A238FT27"/>
<feature type="region of interest" description="Disordered" evidence="1">
    <location>
        <begin position="157"/>
        <end position="180"/>
    </location>
</feature>
<reference evidence="3" key="1">
    <citation type="submission" date="2016-09" db="EMBL/GenBank/DDBJ databases">
        <authorList>
            <person name="Jeantristanb JTB J.-T."/>
            <person name="Ricardo R."/>
        </authorList>
    </citation>
    <scope>NUCLEOTIDE SEQUENCE [LARGE SCALE GENOMIC DNA]</scope>
</reference>
<keyword evidence="3" id="KW-1185">Reference proteome</keyword>
<evidence type="ECO:0000313" key="2">
    <source>
        <dbReference type="EMBL" id="SCV74388.1"/>
    </source>
</evidence>
<protein>
    <submittedName>
        <fullName evidence="2">BQ2448_6820 protein</fullName>
    </submittedName>
</protein>
<feature type="compositionally biased region" description="Low complexity" evidence="1">
    <location>
        <begin position="31"/>
        <end position="55"/>
    </location>
</feature>
<dbReference type="Proteomes" id="UP000198372">
    <property type="component" value="Unassembled WGS sequence"/>
</dbReference>
<dbReference type="EMBL" id="FMSP01000020">
    <property type="protein sequence ID" value="SCV74388.1"/>
    <property type="molecule type" value="Genomic_DNA"/>
</dbReference>
<sequence>MSSPGLNLHPYLLLPGNSKRLSSLLESLTTSSSSSSTSIASSTTTTATSSSSSSSPLPHPPTPELKLYSDILYVNHHSLGLSLSYKPHATAYKLPKTVQEVDWSKLRLVGMDVYNYEARNQKKLEEGRDTKQVYKTFPCYPIIISVPASAVVDTTTTTITSSSSTTPSTTPSTPSKSPTTFPIVPTTQAHEFTSSLGEPDRKGGGAGTMGIWCEWTQLGLMVEFASAGLQAWEKGRDARWKVLSLFESGG</sequence>
<dbReference type="OrthoDB" id="2224399at2759"/>
<feature type="region of interest" description="Disordered" evidence="1">
    <location>
        <begin position="31"/>
        <end position="61"/>
    </location>
</feature>
<evidence type="ECO:0000256" key="1">
    <source>
        <dbReference type="SAM" id="MobiDB-lite"/>
    </source>
</evidence>
<gene>
    <name evidence="2" type="ORF">BQ2448_6820</name>
</gene>
<evidence type="ECO:0000313" key="3">
    <source>
        <dbReference type="Proteomes" id="UP000198372"/>
    </source>
</evidence>
<proteinExistence type="predicted"/>
<name>A0A238FT27_9BASI</name>